<organism evidence="1 2">
    <name type="scientific">Dermacentor silvarum</name>
    <name type="common">Tick</name>
    <dbReference type="NCBI Taxonomy" id="543639"/>
    <lineage>
        <taxon>Eukaryota</taxon>
        <taxon>Metazoa</taxon>
        <taxon>Ecdysozoa</taxon>
        <taxon>Arthropoda</taxon>
        <taxon>Chelicerata</taxon>
        <taxon>Arachnida</taxon>
        <taxon>Acari</taxon>
        <taxon>Parasitiformes</taxon>
        <taxon>Ixodida</taxon>
        <taxon>Ixodoidea</taxon>
        <taxon>Ixodidae</taxon>
        <taxon>Rhipicephalinae</taxon>
        <taxon>Dermacentor</taxon>
    </lineage>
</organism>
<evidence type="ECO:0000313" key="1">
    <source>
        <dbReference type="EMBL" id="KAH7933251.1"/>
    </source>
</evidence>
<comment type="caution">
    <text evidence="1">The sequence shown here is derived from an EMBL/GenBank/DDBJ whole genome shotgun (WGS) entry which is preliminary data.</text>
</comment>
<protein>
    <submittedName>
        <fullName evidence="1">Uncharacterized protein</fullName>
    </submittedName>
</protein>
<name>A0ACB8C3F7_DERSI</name>
<sequence length="412" mass="44352">MSSQPTQKAYAFDVVVPEGAGPEDVVDATASIVTLEEVYCVQHFGGRNYQVTVKSEAAMAKPVDADSLVIGEDRVSIVPLSPQVTQVTVMFLPCRVSSETLAQALAPYGKVISISRGLMGSRPTFTTGTRYVRIEMKPGSPVPKYIRVAGHRVTCDYRGMQRVCRRCGSSGHFRMQCRAPFCTRCGIYGHDGKGCVLPCRRCGDPHATVACSLRRTYSEAASKNFPPLQSSTHDRPSISSASLASTQEDAVQVPAAETPATSPASPDPENHENVLLDEAPRPVDIPAERCVALPATREPAERHVTEAEPCLSVDSDPLVIDETPCHEDDATSLCSEPTSSSSTRIEEDITPGNFSDSSPDIFVSPSPNIAGTKRQHGSTSDSDVASRDRSRLRASTRHRKPRASGGSPVRKK</sequence>
<dbReference type="EMBL" id="CM023478">
    <property type="protein sequence ID" value="KAH7933251.1"/>
    <property type="molecule type" value="Genomic_DNA"/>
</dbReference>
<dbReference type="Proteomes" id="UP000821865">
    <property type="component" value="Chromosome 9"/>
</dbReference>
<keyword evidence="2" id="KW-1185">Reference proteome</keyword>
<gene>
    <name evidence="1" type="ORF">HPB49_010895</name>
</gene>
<reference evidence="1" key="1">
    <citation type="submission" date="2020-05" db="EMBL/GenBank/DDBJ databases">
        <title>Large-scale comparative analyses of tick genomes elucidate their genetic diversity and vector capacities.</title>
        <authorList>
            <person name="Jia N."/>
            <person name="Wang J."/>
            <person name="Shi W."/>
            <person name="Du L."/>
            <person name="Sun Y."/>
            <person name="Zhan W."/>
            <person name="Jiang J."/>
            <person name="Wang Q."/>
            <person name="Zhang B."/>
            <person name="Ji P."/>
            <person name="Sakyi L.B."/>
            <person name="Cui X."/>
            <person name="Yuan T."/>
            <person name="Jiang B."/>
            <person name="Yang W."/>
            <person name="Lam T.T.-Y."/>
            <person name="Chang Q."/>
            <person name="Ding S."/>
            <person name="Wang X."/>
            <person name="Zhu J."/>
            <person name="Ruan X."/>
            <person name="Zhao L."/>
            <person name="Wei J."/>
            <person name="Que T."/>
            <person name="Du C."/>
            <person name="Cheng J."/>
            <person name="Dai P."/>
            <person name="Han X."/>
            <person name="Huang E."/>
            <person name="Gao Y."/>
            <person name="Liu J."/>
            <person name="Shao H."/>
            <person name="Ye R."/>
            <person name="Li L."/>
            <person name="Wei W."/>
            <person name="Wang X."/>
            <person name="Wang C."/>
            <person name="Yang T."/>
            <person name="Huo Q."/>
            <person name="Li W."/>
            <person name="Guo W."/>
            <person name="Chen H."/>
            <person name="Zhou L."/>
            <person name="Ni X."/>
            <person name="Tian J."/>
            <person name="Zhou Y."/>
            <person name="Sheng Y."/>
            <person name="Liu T."/>
            <person name="Pan Y."/>
            <person name="Xia L."/>
            <person name="Li J."/>
            <person name="Zhao F."/>
            <person name="Cao W."/>
        </authorList>
    </citation>
    <scope>NUCLEOTIDE SEQUENCE</scope>
    <source>
        <strain evidence="1">Dsil-2018</strain>
    </source>
</reference>
<proteinExistence type="predicted"/>
<evidence type="ECO:0000313" key="2">
    <source>
        <dbReference type="Proteomes" id="UP000821865"/>
    </source>
</evidence>
<accession>A0ACB8C3F7</accession>